<proteinExistence type="predicted"/>
<evidence type="ECO:0000256" key="1">
    <source>
        <dbReference type="ARBA" id="ARBA00023015"/>
    </source>
</evidence>
<dbReference type="PROSITE" id="PS01117">
    <property type="entry name" value="HTH_MARR_1"/>
    <property type="match status" value="1"/>
</dbReference>
<evidence type="ECO:0000259" key="4">
    <source>
        <dbReference type="PROSITE" id="PS50995"/>
    </source>
</evidence>
<feature type="domain" description="HTH marR-type" evidence="4">
    <location>
        <begin position="18"/>
        <end position="150"/>
    </location>
</feature>
<sequence>MSTISDNSKETVIEATTVSSLWKSLMELNRQVKQMIQLMSIESGISYSSVCLIFKLEHVPSLKMNDIAGFLSITVGAATSLVDKLESQGWIERIRSLEDRRIINVRLTEQGIRQLTEIREQFTARGEHIFTAIPQEQLANMERELGKINSIMNHYNQI</sequence>
<dbReference type="EMBL" id="JAOQIO010000103">
    <property type="protein sequence ID" value="MCU6796503.1"/>
    <property type="molecule type" value="Genomic_DNA"/>
</dbReference>
<keyword evidence="6" id="KW-1185">Reference proteome</keyword>
<dbReference type="PRINTS" id="PR00598">
    <property type="entry name" value="HTHMARR"/>
</dbReference>
<dbReference type="SUPFAM" id="SSF46785">
    <property type="entry name" value="Winged helix' DNA-binding domain"/>
    <property type="match status" value="1"/>
</dbReference>
<dbReference type="RefSeq" id="WP_076233064.1">
    <property type="nucleotide sequence ID" value="NZ_JAOQIO010000103.1"/>
</dbReference>
<accession>A0ABT2UPD1</accession>
<protein>
    <submittedName>
        <fullName evidence="5">MarR family winged helix-turn-helix transcriptional regulator</fullName>
    </submittedName>
</protein>
<dbReference type="InterPro" id="IPR000835">
    <property type="entry name" value="HTH_MarR-typ"/>
</dbReference>
<keyword evidence="2" id="KW-0238">DNA-binding</keyword>
<evidence type="ECO:0000256" key="2">
    <source>
        <dbReference type="ARBA" id="ARBA00023125"/>
    </source>
</evidence>
<dbReference type="PANTHER" id="PTHR42756:SF1">
    <property type="entry name" value="TRANSCRIPTIONAL REPRESSOR OF EMRAB OPERON"/>
    <property type="match status" value="1"/>
</dbReference>
<dbReference type="SMART" id="SM00347">
    <property type="entry name" value="HTH_MARR"/>
    <property type="match status" value="1"/>
</dbReference>
<dbReference type="PANTHER" id="PTHR42756">
    <property type="entry name" value="TRANSCRIPTIONAL REGULATOR, MARR"/>
    <property type="match status" value="1"/>
</dbReference>
<comment type="caution">
    <text evidence="5">The sequence shown here is derived from an EMBL/GenBank/DDBJ whole genome shotgun (WGS) entry which is preliminary data.</text>
</comment>
<evidence type="ECO:0000313" key="6">
    <source>
        <dbReference type="Proteomes" id="UP001652445"/>
    </source>
</evidence>
<name>A0ABT2UPD1_9BACL</name>
<evidence type="ECO:0000256" key="3">
    <source>
        <dbReference type="ARBA" id="ARBA00023163"/>
    </source>
</evidence>
<organism evidence="5 6">
    <name type="scientific">Paenibacillus baimaensis</name>
    <dbReference type="NCBI Taxonomy" id="2982185"/>
    <lineage>
        <taxon>Bacteria</taxon>
        <taxon>Bacillati</taxon>
        <taxon>Bacillota</taxon>
        <taxon>Bacilli</taxon>
        <taxon>Bacillales</taxon>
        <taxon>Paenibacillaceae</taxon>
        <taxon>Paenibacillus</taxon>
    </lineage>
</organism>
<dbReference type="Gene3D" id="1.10.10.10">
    <property type="entry name" value="Winged helix-like DNA-binding domain superfamily/Winged helix DNA-binding domain"/>
    <property type="match status" value="1"/>
</dbReference>
<keyword evidence="1" id="KW-0805">Transcription regulation</keyword>
<dbReference type="InterPro" id="IPR023187">
    <property type="entry name" value="Tscrpt_reg_MarR-type_CS"/>
</dbReference>
<dbReference type="PROSITE" id="PS50995">
    <property type="entry name" value="HTH_MARR_2"/>
    <property type="match status" value="1"/>
</dbReference>
<gene>
    <name evidence="5" type="ORF">OB236_30700</name>
</gene>
<reference evidence="5 6" key="1">
    <citation type="submission" date="2022-09" db="EMBL/GenBank/DDBJ databases">
        <authorList>
            <person name="Han X.L."/>
            <person name="Wang Q."/>
            <person name="Lu T."/>
        </authorList>
    </citation>
    <scope>NUCLEOTIDE SEQUENCE [LARGE SCALE GENOMIC DNA]</scope>
    <source>
        <strain evidence="5 6">WQ 127069</strain>
    </source>
</reference>
<keyword evidence="3" id="KW-0804">Transcription</keyword>
<dbReference type="InterPro" id="IPR036390">
    <property type="entry name" value="WH_DNA-bd_sf"/>
</dbReference>
<evidence type="ECO:0000313" key="5">
    <source>
        <dbReference type="EMBL" id="MCU6796503.1"/>
    </source>
</evidence>
<dbReference type="Proteomes" id="UP001652445">
    <property type="component" value="Unassembled WGS sequence"/>
</dbReference>
<dbReference type="Pfam" id="PF01047">
    <property type="entry name" value="MarR"/>
    <property type="match status" value="1"/>
</dbReference>
<dbReference type="InterPro" id="IPR036388">
    <property type="entry name" value="WH-like_DNA-bd_sf"/>
</dbReference>